<dbReference type="EMBL" id="BARS01003274">
    <property type="protein sequence ID" value="GAF80318.1"/>
    <property type="molecule type" value="Genomic_DNA"/>
</dbReference>
<proteinExistence type="predicted"/>
<accession>X0SH11</accession>
<gene>
    <name evidence="1" type="ORF">S01H1_06330</name>
</gene>
<reference evidence="1" key="1">
    <citation type="journal article" date="2014" name="Front. Microbiol.">
        <title>High frequency of phylogenetically diverse reductive dehalogenase-homologous genes in deep subseafloor sedimentary metagenomes.</title>
        <authorList>
            <person name="Kawai M."/>
            <person name="Futagami T."/>
            <person name="Toyoda A."/>
            <person name="Takaki Y."/>
            <person name="Nishi S."/>
            <person name="Hori S."/>
            <person name="Arai W."/>
            <person name="Tsubouchi T."/>
            <person name="Morono Y."/>
            <person name="Uchiyama I."/>
            <person name="Ito T."/>
            <person name="Fujiyama A."/>
            <person name="Inagaki F."/>
            <person name="Takami H."/>
        </authorList>
    </citation>
    <scope>NUCLEOTIDE SEQUENCE</scope>
    <source>
        <strain evidence="1">Expedition CK06-06</strain>
    </source>
</reference>
<organism evidence="1">
    <name type="scientific">marine sediment metagenome</name>
    <dbReference type="NCBI Taxonomy" id="412755"/>
    <lineage>
        <taxon>unclassified sequences</taxon>
        <taxon>metagenomes</taxon>
        <taxon>ecological metagenomes</taxon>
    </lineage>
</organism>
<evidence type="ECO:0000313" key="1">
    <source>
        <dbReference type="EMBL" id="GAF80318.1"/>
    </source>
</evidence>
<evidence type="ECO:0008006" key="2">
    <source>
        <dbReference type="Google" id="ProtNLM"/>
    </source>
</evidence>
<protein>
    <recommendedName>
        <fullName evidence="2">Cohesin domain-containing protein</fullName>
    </recommendedName>
</protein>
<dbReference type="AlphaFoldDB" id="X0SH11"/>
<feature type="non-terminal residue" evidence="1">
    <location>
        <position position="195"/>
    </location>
</feature>
<sequence>MKLKSIFCSVFISCFLVNIGGTSAQVNEQAYFKIDTDIAAPGYQGKTSPCGIGANKNVGFAVYVKKFDQLRGFSVDFTWDGTKATFSDVYSGTEIVDDDIYINGQYITMAAEENILGSVTGILVADEEGHYTEDFAKLGGDAAASDEYGLIYFFVLKTGDSFLTTDRLVVTANITLGNDSGVEKILGKRKFYVNS</sequence>
<name>X0SH11_9ZZZZ</name>
<comment type="caution">
    <text evidence="1">The sequence shown here is derived from an EMBL/GenBank/DDBJ whole genome shotgun (WGS) entry which is preliminary data.</text>
</comment>